<dbReference type="EMBL" id="QPKV01000004">
    <property type="protein sequence ID" value="RDC56192.1"/>
    <property type="molecule type" value="Genomic_DNA"/>
</dbReference>
<dbReference type="SUPFAM" id="SSF53448">
    <property type="entry name" value="Nucleotide-diphospho-sugar transferases"/>
    <property type="match status" value="1"/>
</dbReference>
<name>A0A369PV90_9SPHI</name>
<dbReference type="GO" id="GO:0016757">
    <property type="term" value="F:glycosyltransferase activity"/>
    <property type="evidence" value="ECO:0007669"/>
    <property type="project" value="UniProtKB-KW"/>
</dbReference>
<accession>A0A369PV90</accession>
<dbReference type="AlphaFoldDB" id="A0A369PV90"/>
<comment type="similarity">
    <text evidence="1">Belongs to the glycosyltransferase 2 family.</text>
</comment>
<keyword evidence="4" id="KW-0812">Transmembrane</keyword>
<organism evidence="5 6">
    <name type="scientific">Pedobacter chinensis</name>
    <dbReference type="NCBI Taxonomy" id="2282421"/>
    <lineage>
        <taxon>Bacteria</taxon>
        <taxon>Pseudomonadati</taxon>
        <taxon>Bacteroidota</taxon>
        <taxon>Sphingobacteriia</taxon>
        <taxon>Sphingobacteriales</taxon>
        <taxon>Sphingobacteriaceae</taxon>
        <taxon>Pedobacter</taxon>
    </lineage>
</organism>
<evidence type="ECO:0000256" key="3">
    <source>
        <dbReference type="ARBA" id="ARBA00022679"/>
    </source>
</evidence>
<feature type="transmembrane region" description="Helical" evidence="4">
    <location>
        <begin position="302"/>
        <end position="322"/>
    </location>
</feature>
<protein>
    <submittedName>
        <fullName evidence="5">Glycosyltransferase family 2 protein</fullName>
    </submittedName>
</protein>
<proteinExistence type="inferred from homology"/>
<keyword evidence="2" id="KW-0328">Glycosyltransferase</keyword>
<dbReference type="InterPro" id="IPR029044">
    <property type="entry name" value="Nucleotide-diphossugar_trans"/>
</dbReference>
<gene>
    <name evidence="5" type="ORF">DU508_11300</name>
</gene>
<evidence type="ECO:0000256" key="1">
    <source>
        <dbReference type="ARBA" id="ARBA00006739"/>
    </source>
</evidence>
<feature type="transmembrane region" description="Helical" evidence="4">
    <location>
        <begin position="328"/>
        <end position="347"/>
    </location>
</feature>
<feature type="transmembrane region" description="Helical" evidence="4">
    <location>
        <begin position="12"/>
        <end position="37"/>
    </location>
</feature>
<dbReference type="RefSeq" id="WP_115402923.1">
    <property type="nucleotide sequence ID" value="NZ_QPKV01000004.1"/>
</dbReference>
<keyword evidence="6" id="KW-1185">Reference proteome</keyword>
<feature type="transmembrane region" description="Helical" evidence="4">
    <location>
        <begin position="359"/>
        <end position="378"/>
    </location>
</feature>
<comment type="caution">
    <text evidence="5">The sequence shown here is derived from an EMBL/GenBank/DDBJ whole genome shotgun (WGS) entry which is preliminary data.</text>
</comment>
<keyword evidence="4" id="KW-1133">Transmembrane helix</keyword>
<evidence type="ECO:0000256" key="2">
    <source>
        <dbReference type="ARBA" id="ARBA00022676"/>
    </source>
</evidence>
<evidence type="ECO:0000313" key="6">
    <source>
        <dbReference type="Proteomes" id="UP000253961"/>
    </source>
</evidence>
<dbReference type="PANTHER" id="PTHR43630">
    <property type="entry name" value="POLY-BETA-1,6-N-ACETYL-D-GLUCOSAMINE SYNTHASE"/>
    <property type="match status" value="1"/>
</dbReference>
<evidence type="ECO:0000313" key="5">
    <source>
        <dbReference type="EMBL" id="RDC56192.1"/>
    </source>
</evidence>
<keyword evidence="3 5" id="KW-0808">Transferase</keyword>
<dbReference type="PANTHER" id="PTHR43630:SF1">
    <property type="entry name" value="POLY-BETA-1,6-N-ACETYL-D-GLUCOSAMINE SYNTHASE"/>
    <property type="match status" value="1"/>
</dbReference>
<dbReference type="Pfam" id="PF13641">
    <property type="entry name" value="Glyco_tranf_2_3"/>
    <property type="match status" value="1"/>
</dbReference>
<dbReference type="Proteomes" id="UP000253961">
    <property type="component" value="Unassembled WGS sequence"/>
</dbReference>
<sequence>MEMIYSIIDILFWILGGYLLFNCSYLSFFAICGLFSLPKSKKEATNYRKIAILFPTYQENVVIINSVKTALQHQYHGDFEIIVIADGLQPETIAVLKDLGTKVIEVFFDKSTKGKAMQFAMNQLVDEGFDIAVVLDVDNVMGDDCLLYINNAFERGKKVLQTHRTAKNMDSSFAFLDACNEEVNNHIYRKGQAVLGLSAALIGSGMAFDFNYLRNLLNNIGDTVGEDKQLDFMIAERRVAVTYLHDVYVYDEKVANAKVFTKQRTRWIASQVEFMKKYALIGFVQLFKGNLEFFNKTLQTFLMPRILLLGLLFVMVLQAFFNPVGPPILFWFGLLFTLCLTLLIAIPRKFYANKQLYKALFQIPRAMIGMVIALFSIGKAKKSFMVTHHSVKPIDNDIKE</sequence>
<keyword evidence="4" id="KW-0472">Membrane</keyword>
<dbReference type="Gene3D" id="3.90.550.10">
    <property type="entry name" value="Spore Coat Polysaccharide Biosynthesis Protein SpsA, Chain A"/>
    <property type="match status" value="1"/>
</dbReference>
<dbReference type="OrthoDB" id="1523666at2"/>
<evidence type="ECO:0000256" key="4">
    <source>
        <dbReference type="SAM" id="Phobius"/>
    </source>
</evidence>
<reference evidence="5 6" key="1">
    <citation type="submission" date="2018-07" db="EMBL/GenBank/DDBJ databases">
        <title>Pedobacter sp. nov., isolated from soil.</title>
        <authorList>
            <person name="Zhou L.Y."/>
            <person name="Du Z.J."/>
        </authorList>
    </citation>
    <scope>NUCLEOTIDE SEQUENCE [LARGE SCALE GENOMIC DNA]</scope>
    <source>
        <strain evidence="5 6">JDX94</strain>
    </source>
</reference>